<dbReference type="GO" id="GO:0045227">
    <property type="term" value="P:capsule polysaccharide biosynthetic process"/>
    <property type="evidence" value="ECO:0007669"/>
    <property type="project" value="InterPro"/>
</dbReference>
<name>A0A932GSW4_UNCTE</name>
<dbReference type="SUPFAM" id="SSF53623">
    <property type="entry name" value="MurD-like peptide ligases, catalytic domain"/>
    <property type="match status" value="1"/>
</dbReference>
<gene>
    <name evidence="2" type="primary">pgsB</name>
    <name evidence="2" type="ORF">HYY65_14940</name>
</gene>
<dbReference type="AlphaFoldDB" id="A0A932GSW4"/>
<dbReference type="PRINTS" id="PR01758">
    <property type="entry name" value="CAPSULEPROTB"/>
</dbReference>
<dbReference type="GO" id="GO:0016020">
    <property type="term" value="C:membrane"/>
    <property type="evidence" value="ECO:0007669"/>
    <property type="project" value="InterPro"/>
</dbReference>
<comment type="caution">
    <text evidence="2">The sequence shown here is derived from an EMBL/GenBank/DDBJ whole genome shotgun (WGS) entry which is preliminary data.</text>
</comment>
<dbReference type="InterPro" id="IPR050061">
    <property type="entry name" value="MurCDEF_pg_biosynth"/>
</dbReference>
<dbReference type="EMBL" id="JACPSX010000289">
    <property type="protein sequence ID" value="MBI3016320.1"/>
    <property type="molecule type" value="Genomic_DNA"/>
</dbReference>
<evidence type="ECO:0000259" key="1">
    <source>
        <dbReference type="Pfam" id="PF08245"/>
    </source>
</evidence>
<dbReference type="Pfam" id="PF08245">
    <property type="entry name" value="Mur_ligase_M"/>
    <property type="match status" value="1"/>
</dbReference>
<dbReference type="PANTHER" id="PTHR43445">
    <property type="entry name" value="UDP-N-ACETYLMURAMATE--L-ALANINE LIGASE-RELATED"/>
    <property type="match status" value="1"/>
</dbReference>
<dbReference type="Gene3D" id="3.40.1190.10">
    <property type="entry name" value="Mur-like, catalytic domain"/>
    <property type="match status" value="1"/>
</dbReference>
<reference evidence="2" key="1">
    <citation type="submission" date="2020-07" db="EMBL/GenBank/DDBJ databases">
        <title>Huge and variable diversity of episymbiotic CPR bacteria and DPANN archaea in groundwater ecosystems.</title>
        <authorList>
            <person name="He C.Y."/>
            <person name="Keren R."/>
            <person name="Whittaker M."/>
            <person name="Farag I.F."/>
            <person name="Doudna J."/>
            <person name="Cate J.H.D."/>
            <person name="Banfield J.F."/>
        </authorList>
    </citation>
    <scope>NUCLEOTIDE SEQUENCE</scope>
    <source>
        <strain evidence="2">NC_groundwater_717_Ag_S-0.2um_59_8</strain>
    </source>
</reference>
<dbReference type="InterPro" id="IPR013221">
    <property type="entry name" value="Mur_ligase_cen"/>
</dbReference>
<proteinExistence type="predicted"/>
<feature type="domain" description="Mur ligase central" evidence="1">
    <location>
        <begin position="34"/>
        <end position="183"/>
    </location>
</feature>
<dbReference type="GO" id="GO:0016881">
    <property type="term" value="F:acid-amino acid ligase activity"/>
    <property type="evidence" value="ECO:0007669"/>
    <property type="project" value="InterPro"/>
</dbReference>
<accession>A0A932GSW4</accession>
<dbReference type="Proteomes" id="UP000741360">
    <property type="component" value="Unassembled WGS sequence"/>
</dbReference>
<dbReference type="NCBIfam" id="TIGR04012">
    <property type="entry name" value="poly_gGlu_PgsB"/>
    <property type="match status" value="1"/>
</dbReference>
<evidence type="ECO:0000313" key="2">
    <source>
        <dbReference type="EMBL" id="MBI3016320.1"/>
    </source>
</evidence>
<evidence type="ECO:0000313" key="3">
    <source>
        <dbReference type="Proteomes" id="UP000741360"/>
    </source>
</evidence>
<dbReference type="InterPro" id="IPR036565">
    <property type="entry name" value="Mur-like_cat_sf"/>
</dbReference>
<protein>
    <submittedName>
        <fullName evidence="2">Poly-gamma-glutamate synthase PgsB</fullName>
    </submittedName>
</protein>
<organism evidence="2 3">
    <name type="scientific">Tectimicrobiota bacterium</name>
    <dbReference type="NCBI Taxonomy" id="2528274"/>
    <lineage>
        <taxon>Bacteria</taxon>
        <taxon>Pseudomonadati</taxon>
        <taxon>Nitrospinota/Tectimicrobiota group</taxon>
        <taxon>Candidatus Tectimicrobiota</taxon>
    </lineage>
</organism>
<dbReference type="PANTHER" id="PTHR43445:SF1">
    <property type="entry name" value="PGA SYNTHASE CAPB"/>
    <property type="match status" value="1"/>
</dbReference>
<sequence length="383" mass="42421">MLYLWLLAIVLLFLVWEKLLHERRIRAIRIRIFVNGTRGKTSVTRMIASALRGAGIRTVAKTTGDRPVFIHPDGREEILRRRGPARIQEQISFVAKAAALGAEAIVVECMAVEPRLQFVSGARIIKPTVGVITNVRADHLETMGDTLDDIAGALSLTIPSAGSLVVGDPSYLDFFRRKAAKKNTVLRSAWAAPQGLHGADPELLFPENAAVAREVCSLLNVNLSGESGPVGRTGVVRVPVRGRRIHFVDAFSANDVQSSAIAQEAVLSRYDCPRPFVALLNNRADRPLRMRSFVSYLSGQDGYEYIVLVGESRWSARRLLRREGRRQRVLVLGTRDPAKLLDEICRAISQSEFTLFGLGNFRGVGARLSDHLYRESEDRGELC</sequence>
<dbReference type="InterPro" id="IPR008337">
    <property type="entry name" value="Capsule_biosynth_CapB"/>
</dbReference>
<dbReference type="GO" id="GO:0005524">
    <property type="term" value="F:ATP binding"/>
    <property type="evidence" value="ECO:0007669"/>
    <property type="project" value="InterPro"/>
</dbReference>